<dbReference type="EMBL" id="QEFC01003500">
    <property type="protein sequence ID" value="KAE9447609.1"/>
    <property type="molecule type" value="Genomic_DNA"/>
</dbReference>
<keyword evidence="1" id="KW-1133">Transmembrane helix</keyword>
<proteinExistence type="predicted"/>
<reference evidence="2 3" key="1">
    <citation type="journal article" date="2019" name="Genome Biol. Evol.">
        <title>The Rhododendron genome and chromosomal organization provide insight into shared whole-genome duplications across the heath family (Ericaceae).</title>
        <authorList>
            <person name="Soza V.L."/>
            <person name="Lindsley D."/>
            <person name="Waalkes A."/>
            <person name="Ramage E."/>
            <person name="Patwardhan R.P."/>
            <person name="Burton J.N."/>
            <person name="Adey A."/>
            <person name="Kumar A."/>
            <person name="Qiu R."/>
            <person name="Shendure J."/>
            <person name="Hall B."/>
        </authorList>
    </citation>
    <scope>NUCLEOTIDE SEQUENCE [LARGE SCALE GENOMIC DNA]</scope>
    <source>
        <strain evidence="2">RSF 1966-606</strain>
    </source>
</reference>
<protein>
    <submittedName>
        <fullName evidence="2">Uncharacterized protein</fullName>
    </submittedName>
</protein>
<evidence type="ECO:0000313" key="2">
    <source>
        <dbReference type="EMBL" id="KAE9447609.1"/>
    </source>
</evidence>
<dbReference type="InterPro" id="IPR004158">
    <property type="entry name" value="DUF247_pln"/>
</dbReference>
<gene>
    <name evidence="2" type="ORF">C3L33_20491</name>
</gene>
<keyword evidence="3" id="KW-1185">Reference proteome</keyword>
<name>A0A6A4KXM6_9ERIC</name>
<feature type="non-terminal residue" evidence="2">
    <location>
        <position position="1"/>
    </location>
</feature>
<sequence>MEIIPTEILVSQGENDYGEGLQRLTSTVGAKLVEGARKTDSFPSACIYRVPKDLRKVNKSAYTPRLVAIGPLHRNDKHLQNDMQHVKTSYTNKLLSRQLIIPAGMEVLELEEMKNAVLRECLAEMKELIERVKECYLREVKVDEAMLVVDGCFILELLYRSSEGLENDLTFGNSLIRYTIETDLLTLENQIPFFVLEKLFSLTVGRIPNRRNEKWSLTDYVLAFIHHMMILDDQGLSQLLRGPAKESVTAESSSPKTGYCSPSDCVLRIFGNKLENSTTAAEENVESGNATYFRHILHVLHDGFLPRDRSNEKERRNHQKKGKKVSKYSLSELAVLSSASDLAYAGVKFVPGKATGREFKVKFTEPEGLFWWFRSAHFEIPPICLFDYTESILRNLIAFEQCCPGVSKHVTSYAFVMSMLVNTDKDVLVLEKAGVVSNYLGTRKNATALFNKLCILSFPGDHFINPWKEATLYSQRFWPKHAAHLRRMYFDSPWTFIAFCVGFIAFAITLTMGRIRDRLDKNWSLTDYVQWCYRKRIRPVQHSNKKKEVLMPSDCVLRIFGCTTAAAEEEVQSGNVDHRTANYHHILHNLHDCKDATHLFNKLCKETVLEHYFADTCVKATKYSKHFWPKNMALLKHAYFNSPWTFIAFSVGFIAFVISFVEFACDFNKKG</sequence>
<feature type="transmembrane region" description="Helical" evidence="1">
    <location>
        <begin position="494"/>
        <end position="513"/>
    </location>
</feature>
<feature type="transmembrane region" description="Helical" evidence="1">
    <location>
        <begin position="638"/>
        <end position="661"/>
    </location>
</feature>
<dbReference type="Pfam" id="PF03140">
    <property type="entry name" value="DUF247"/>
    <property type="match status" value="2"/>
</dbReference>
<organism evidence="2 3">
    <name type="scientific">Rhododendron williamsianum</name>
    <dbReference type="NCBI Taxonomy" id="262921"/>
    <lineage>
        <taxon>Eukaryota</taxon>
        <taxon>Viridiplantae</taxon>
        <taxon>Streptophyta</taxon>
        <taxon>Embryophyta</taxon>
        <taxon>Tracheophyta</taxon>
        <taxon>Spermatophyta</taxon>
        <taxon>Magnoliopsida</taxon>
        <taxon>eudicotyledons</taxon>
        <taxon>Gunneridae</taxon>
        <taxon>Pentapetalae</taxon>
        <taxon>asterids</taxon>
        <taxon>Ericales</taxon>
        <taxon>Ericaceae</taxon>
        <taxon>Ericoideae</taxon>
        <taxon>Rhodoreae</taxon>
        <taxon>Rhododendron</taxon>
    </lineage>
</organism>
<evidence type="ECO:0000313" key="3">
    <source>
        <dbReference type="Proteomes" id="UP000428333"/>
    </source>
</evidence>
<dbReference type="PANTHER" id="PTHR31170:SF25">
    <property type="entry name" value="BNAA09G04570D PROTEIN"/>
    <property type="match status" value="1"/>
</dbReference>
<dbReference type="OrthoDB" id="672127at2759"/>
<dbReference type="PANTHER" id="PTHR31170">
    <property type="entry name" value="BNAC04G53230D PROTEIN"/>
    <property type="match status" value="1"/>
</dbReference>
<accession>A0A6A4KXM6</accession>
<dbReference type="AlphaFoldDB" id="A0A6A4KXM6"/>
<keyword evidence="1" id="KW-0812">Transmembrane</keyword>
<comment type="caution">
    <text evidence="2">The sequence shown here is derived from an EMBL/GenBank/DDBJ whole genome shotgun (WGS) entry which is preliminary data.</text>
</comment>
<keyword evidence="1" id="KW-0472">Membrane</keyword>
<dbReference type="Proteomes" id="UP000428333">
    <property type="component" value="Linkage Group LG12"/>
</dbReference>
<evidence type="ECO:0000256" key="1">
    <source>
        <dbReference type="SAM" id="Phobius"/>
    </source>
</evidence>